<proteinExistence type="predicted"/>
<dbReference type="InterPro" id="IPR001795">
    <property type="entry name" value="RNA-dir_pol_luteovirus"/>
</dbReference>
<comment type="subcellular location">
    <subcellularLocation>
        <location evidence="1">Membrane</location>
        <topology evidence="1">Multi-pass membrane protein</topology>
    </subcellularLocation>
</comment>
<comment type="catalytic activity">
    <reaction evidence="14">
        <text>RNA(n) + a ribonucleoside 5'-triphosphate = RNA(n+1) + diphosphate</text>
        <dbReference type="Rhea" id="RHEA:21248"/>
        <dbReference type="Rhea" id="RHEA-COMP:14527"/>
        <dbReference type="Rhea" id="RHEA-COMP:17342"/>
        <dbReference type="ChEBI" id="CHEBI:33019"/>
        <dbReference type="ChEBI" id="CHEBI:61557"/>
        <dbReference type="ChEBI" id="CHEBI:140395"/>
        <dbReference type="EC" id="2.7.7.48"/>
    </reaction>
</comment>
<dbReference type="InterPro" id="IPR007094">
    <property type="entry name" value="RNA-dir_pol_PSvirus"/>
</dbReference>
<keyword evidence="3" id="KW-0645">Protease</keyword>
<evidence type="ECO:0000259" key="17">
    <source>
        <dbReference type="PROSITE" id="PS50507"/>
    </source>
</evidence>
<evidence type="ECO:0000256" key="10">
    <source>
        <dbReference type="ARBA" id="ARBA00022825"/>
    </source>
</evidence>
<keyword evidence="8" id="KW-0688">Ribosomal frameshifting</keyword>
<dbReference type="GO" id="GO:0003968">
    <property type="term" value="F:RNA-directed RNA polymerase activity"/>
    <property type="evidence" value="ECO:0007669"/>
    <property type="project" value="UniProtKB-KW"/>
</dbReference>
<evidence type="ECO:0000256" key="14">
    <source>
        <dbReference type="ARBA" id="ARBA00048744"/>
    </source>
</evidence>
<evidence type="ECO:0000256" key="6">
    <source>
        <dbReference type="ARBA" id="ARBA00022695"/>
    </source>
</evidence>
<feature type="compositionally biased region" description="Basic residues" evidence="15">
    <location>
        <begin position="466"/>
        <end position="483"/>
    </location>
</feature>
<dbReference type="GO" id="GO:0075523">
    <property type="term" value="P:viral translational frameshifting"/>
    <property type="evidence" value="ECO:0007669"/>
    <property type="project" value="UniProtKB-KW"/>
</dbReference>
<evidence type="ECO:0000256" key="12">
    <source>
        <dbReference type="ARBA" id="ARBA00022989"/>
    </source>
</evidence>
<evidence type="ECO:0000256" key="16">
    <source>
        <dbReference type="SAM" id="Phobius"/>
    </source>
</evidence>
<evidence type="ECO:0000256" key="13">
    <source>
        <dbReference type="ARBA" id="ARBA00023136"/>
    </source>
</evidence>
<reference evidence="19" key="1">
    <citation type="journal article" date="2017" name="Virus Res.">
        <title>Crop-associated virus reduces the rooting depth of non-crop perennial native grass more than non-crop-associated virus with known viral suppressor of RNA silencing (VSR).</title>
        <authorList>
            <person name="Malmstrom C."/>
            <person name="Bigelow P."/>
            <person name="Trebicki P."/>
            <person name="Busch A.K."/>
            <person name="Friel C."/>
            <person name="Cole E."/>
            <person name="Abdel-Azim H."/>
            <person name="Phillippo C."/>
            <person name="Alexander H.M."/>
        </authorList>
    </citation>
    <scope>NUCLEOTIDE SEQUENCE</scope>
    <source>
        <strain evidence="19">CYDV-RPV-MI</strain>
    </source>
</reference>
<evidence type="ECO:0000256" key="15">
    <source>
        <dbReference type="SAM" id="MobiDB-lite"/>
    </source>
</evidence>
<organismHost>
    <name type="scientific">Lolium multiflorum</name>
    <name type="common">Italian ryegrass</name>
    <name type="synonym">Lolium perenne subsp. multiflorum</name>
    <dbReference type="NCBI Taxonomy" id="4521"/>
</organismHost>
<organismHost>
    <name type="scientific">Hordeum vulgare</name>
    <name type="common">Barley</name>
    <dbReference type="NCBI Taxonomy" id="4513"/>
</organismHost>
<evidence type="ECO:0000259" key="18">
    <source>
        <dbReference type="PROSITE" id="PS51868"/>
    </source>
</evidence>
<dbReference type="Pfam" id="PF02122">
    <property type="entry name" value="Peptidase_S39"/>
    <property type="match status" value="1"/>
</dbReference>
<dbReference type="InterPro" id="IPR009003">
    <property type="entry name" value="Peptidase_S1_PA"/>
</dbReference>
<sequence>MKSIYFVCLLAFCCQFSSQENLTLGAVTSTSPFLIPNHLFDGGSQWGTSLPSPLMVTFDRTQNSASTCPPCQPALSTSSSYSDITRVGWQKLSLDSKSAFKAAWSLLKDSYTTASRALKAAFHDLVGKVLWLLVLIWTGLLRQLFSAVWSVITNYSLPVCLLISLGIITSWLWKACRWLFGTLPALLCITLVKNIFRILTFKRFFNEKTVSGYDSYSIPNTPPKRSVIMMRRQNKEHIGYANCIRLFDGRNAIVTVAHNIEEGCSFYSSRTSGSIPITEFRVIFESKIMDIAILVGPINWESILGCKGVHFTTADRLAECPAALYLLDSDGQWRSNSAKICGHFDNFAQVLSNTKVGHSGAGYFYGKTLVGLHKGHPGKDFNFNLMAPLPGIPGLTSPQYVVESDPPQGLVFPEEVTESIETAIKEATMYKNVFANKGRGAFKSKSGINWEDIEDESGNREGGSVRRNKRSSGKQGYRHPRRRQVPKEDCCSFFAEGTAASRCIPTHQHNWEQNSYMSNCYCNIPGHGCAYWTIAARNHEQYNESAGPEDRYVEDREIDSGPSRESSSEETTRQAWLKETARSWQKFFADIYTWDVSTSKQEVPGFEQVGKFSPQYYPRPRGESEWGRKLCAEHPLLGEKTAGFGWPQVGASAELTSLRLQAARWLERSESAKIPSDAARENVINRTVQAYSNCKTNTPRCTRGELSWETFKIDFLEAIKSLQLDAGVGLPMITAGLPTHRGWVEDPDRLPVLARLTFDRLLTMSKASLEARSPEQLVKENLCDPIRLFVKQEPHKQSKLDEGRYRLIMSVSLIDQLVARVLFQRQNKSEIALWSAIPSKPGFGLSTEDQVSKFMDVLAGNVGASPEEVCDNWRDLLVPTDCSGFDWSVSDWMLADDMEVRNRLTIDCNELTRHLRAVWLQGISNSVLCLSDGTMLAQRVPGVQKSGSYNTSSTNSRVRVMAAYHCGASWAIAMGDDALEAPDTDLSKYKDLGFKVEVSGELEFCSHIFKTPNLAIPVNENKMLYRLIHGYNPECGNFEVVQNYLNAAVSVLHELRHDRELCLKLQEWLISDVTTKLN</sequence>
<organism evidence="19">
    <name type="scientific">Cereal yellow dwarf virus (isolate RPV)</name>
    <name type="common">BYDV</name>
    <dbReference type="NCBI Taxonomy" id="2170100"/>
    <lineage>
        <taxon>Viruses</taxon>
        <taxon>Riboviria</taxon>
        <taxon>Orthornavirae</taxon>
        <taxon>Pisuviricota</taxon>
        <taxon>Pisoniviricetes</taxon>
        <taxon>Sobelivirales</taxon>
        <taxon>Solemoviridae</taxon>
        <taxon>Polerovirus</taxon>
        <taxon>Polerovirus CYDVRPV</taxon>
    </lineage>
</organism>
<keyword evidence="10" id="KW-0720">Serine protease</keyword>
<feature type="transmembrane region" description="Helical" evidence="16">
    <location>
        <begin position="125"/>
        <end position="145"/>
    </location>
</feature>
<organismHost>
    <name type="scientific">Oryza sativa</name>
    <name type="common">Rice</name>
    <dbReference type="NCBI Taxonomy" id="4530"/>
</organismHost>
<evidence type="ECO:0000256" key="7">
    <source>
        <dbReference type="ARBA" id="ARBA00022741"/>
    </source>
</evidence>
<evidence type="ECO:0000256" key="2">
    <source>
        <dbReference type="ARBA" id="ARBA00022484"/>
    </source>
</evidence>
<feature type="domain" description="Peptidase S39" evidence="18">
    <location>
        <begin position="210"/>
        <end position="403"/>
    </location>
</feature>
<feature type="region of interest" description="Disordered" evidence="15">
    <location>
        <begin position="544"/>
        <end position="573"/>
    </location>
</feature>
<keyword evidence="5 16" id="KW-0812">Transmembrane</keyword>
<evidence type="ECO:0000256" key="1">
    <source>
        <dbReference type="ARBA" id="ARBA00004141"/>
    </source>
</evidence>
<name>A0A220W0K6_BYDVN</name>
<dbReference type="PROSITE" id="PS50507">
    <property type="entry name" value="RDRP_SSRNA_POS"/>
    <property type="match status" value="1"/>
</dbReference>
<dbReference type="Pfam" id="PF02123">
    <property type="entry name" value="RdRP_4"/>
    <property type="match status" value="1"/>
</dbReference>
<dbReference type="PRINTS" id="PR00914">
    <property type="entry name" value="LVIRUSRNAPOL"/>
</dbReference>
<dbReference type="GO" id="GO:0004252">
    <property type="term" value="F:serine-type endopeptidase activity"/>
    <property type="evidence" value="ECO:0007669"/>
    <property type="project" value="InterPro"/>
</dbReference>
<keyword evidence="9" id="KW-0378">Hydrolase</keyword>
<evidence type="ECO:0000256" key="8">
    <source>
        <dbReference type="ARBA" id="ARBA00022758"/>
    </source>
</evidence>
<accession>A0A220W0K6</accession>
<keyword evidence="7" id="KW-0547">Nucleotide-binding</keyword>
<dbReference type="InterPro" id="IPR043502">
    <property type="entry name" value="DNA/RNA_pol_sf"/>
</dbReference>
<feature type="transmembrane region" description="Helical" evidence="16">
    <location>
        <begin position="152"/>
        <end position="172"/>
    </location>
</feature>
<organismHost>
    <name type="scientific">Zea mays</name>
    <name type="common">Maize</name>
    <dbReference type="NCBI Taxonomy" id="4577"/>
</organismHost>
<dbReference type="GO" id="GO:0000166">
    <property type="term" value="F:nucleotide binding"/>
    <property type="evidence" value="ECO:0007669"/>
    <property type="project" value="UniProtKB-KW"/>
</dbReference>
<dbReference type="GO" id="GO:0006351">
    <property type="term" value="P:DNA-templated transcription"/>
    <property type="evidence" value="ECO:0007669"/>
    <property type="project" value="InterPro"/>
</dbReference>
<dbReference type="EMBL" id="KY553235">
    <property type="protein sequence ID" value="ASK86321.1"/>
    <property type="molecule type" value="Genomic_RNA"/>
</dbReference>
<feature type="compositionally biased region" description="Basic and acidic residues" evidence="15">
    <location>
        <begin position="544"/>
        <end position="559"/>
    </location>
</feature>
<organismHost>
    <name type="scientific">Secale cereale</name>
    <name type="common">Rye</name>
    <dbReference type="NCBI Taxonomy" id="4550"/>
</organismHost>
<organismHost>
    <name type="scientific">Lolium perenne</name>
    <name type="common">Perennial ryegrass</name>
    <dbReference type="NCBI Taxonomy" id="4522"/>
</organismHost>
<dbReference type="GO" id="GO:0006508">
    <property type="term" value="P:proteolysis"/>
    <property type="evidence" value="ECO:0007669"/>
    <property type="project" value="UniProtKB-KW"/>
</dbReference>
<keyword evidence="6" id="KW-0548">Nucleotidyltransferase</keyword>
<organismHost>
    <name type="scientific">Triticum aestivum</name>
    <name type="common">Wheat</name>
    <dbReference type="NCBI Taxonomy" id="4565"/>
</organismHost>
<keyword evidence="2 19" id="KW-0696">RNA-directed RNA polymerase</keyword>
<dbReference type="InterPro" id="IPR000382">
    <property type="entry name" value="Peptidase_S39B_luteovirus"/>
</dbReference>
<feature type="region of interest" description="Disordered" evidence="15">
    <location>
        <begin position="453"/>
        <end position="483"/>
    </location>
</feature>
<organismHost>
    <name type="scientific">Avena sativa</name>
    <name type="common">Oat</name>
    <dbReference type="NCBI Taxonomy" id="4498"/>
</organismHost>
<evidence type="ECO:0000256" key="9">
    <source>
        <dbReference type="ARBA" id="ARBA00022801"/>
    </source>
</evidence>
<keyword evidence="4" id="KW-0808">Transferase</keyword>
<evidence type="ECO:0000256" key="11">
    <source>
        <dbReference type="ARBA" id="ARBA00022953"/>
    </source>
</evidence>
<feature type="domain" description="RdRp catalytic" evidence="17">
    <location>
        <begin position="875"/>
        <end position="990"/>
    </location>
</feature>
<dbReference type="GO" id="GO:0003723">
    <property type="term" value="F:RNA binding"/>
    <property type="evidence" value="ECO:0007669"/>
    <property type="project" value="InterPro"/>
</dbReference>
<keyword evidence="13 16" id="KW-0472">Membrane</keyword>
<evidence type="ECO:0000256" key="4">
    <source>
        <dbReference type="ARBA" id="ARBA00022679"/>
    </source>
</evidence>
<protein>
    <submittedName>
        <fullName evidence="19">RNA-dependent RNA polymerase</fullName>
    </submittedName>
</protein>
<dbReference type="PROSITE" id="PS51868">
    <property type="entry name" value="PEPTIDASE_S39"/>
    <property type="match status" value="1"/>
</dbReference>
<organismHost>
    <name type="scientific">Avena byzantina</name>
    <dbReference type="NCBI Taxonomy" id="146531"/>
</organismHost>
<dbReference type="SUPFAM" id="SSF50494">
    <property type="entry name" value="Trypsin-like serine proteases"/>
    <property type="match status" value="1"/>
</dbReference>
<dbReference type="GO" id="GO:0016020">
    <property type="term" value="C:membrane"/>
    <property type="evidence" value="ECO:0007669"/>
    <property type="project" value="UniProtKB-SubCell"/>
</dbReference>
<keyword evidence="11" id="KW-0693">Viral RNA replication</keyword>
<evidence type="ECO:0000313" key="19">
    <source>
        <dbReference type="EMBL" id="ASK86321.1"/>
    </source>
</evidence>
<evidence type="ECO:0000256" key="5">
    <source>
        <dbReference type="ARBA" id="ARBA00022692"/>
    </source>
</evidence>
<feature type="transmembrane region" description="Helical" evidence="16">
    <location>
        <begin position="178"/>
        <end position="196"/>
    </location>
</feature>
<evidence type="ECO:0000256" key="3">
    <source>
        <dbReference type="ARBA" id="ARBA00022670"/>
    </source>
</evidence>
<dbReference type="GO" id="GO:0039694">
    <property type="term" value="P:viral RNA genome replication"/>
    <property type="evidence" value="ECO:0007669"/>
    <property type="project" value="InterPro"/>
</dbReference>
<keyword evidence="12 16" id="KW-1133">Transmembrane helix</keyword>
<dbReference type="SUPFAM" id="SSF56672">
    <property type="entry name" value="DNA/RNA polymerases"/>
    <property type="match status" value="1"/>
</dbReference>